<accession>U6GKS1</accession>
<name>U6GKS1_EIMAC</name>
<feature type="domain" description="DXP reductoisomerase C-terminal" evidence="16">
    <location>
        <begin position="519"/>
        <end position="560"/>
    </location>
</feature>
<dbReference type="UniPathway" id="UPA00056">
    <property type="reaction ID" value="UER00092"/>
</dbReference>
<reference evidence="17" key="2">
    <citation type="submission" date="2013-10" db="EMBL/GenBank/DDBJ databases">
        <authorList>
            <person name="Aslett M."/>
        </authorList>
    </citation>
    <scope>NUCLEOTIDE SEQUENCE</scope>
    <source>
        <strain evidence="17">Houghton</strain>
    </source>
</reference>
<dbReference type="Pfam" id="PF08436">
    <property type="entry name" value="DXP_redisom_C"/>
    <property type="match status" value="1"/>
</dbReference>
<feature type="domain" description="1-deoxy-D-xylulose 5-phosphate reductoisomerase N-terminal" evidence="14">
    <location>
        <begin position="238"/>
        <end position="297"/>
    </location>
</feature>
<dbReference type="GO" id="GO:0051484">
    <property type="term" value="P:isopentenyl diphosphate biosynthetic process, methylerythritol 4-phosphate pathway involved in terpenoid biosynthetic process"/>
    <property type="evidence" value="ECO:0007669"/>
    <property type="project" value="TreeGrafter"/>
</dbReference>
<dbReference type="InterPro" id="IPR036291">
    <property type="entry name" value="NAD(P)-bd_dom_sf"/>
</dbReference>
<evidence type="ECO:0000256" key="10">
    <source>
        <dbReference type="ARBA" id="ARBA00023229"/>
    </source>
</evidence>
<keyword evidence="7" id="KW-0521">NADP</keyword>
<keyword evidence="9" id="KW-0464">Manganese</keyword>
<dbReference type="Gene3D" id="3.40.50.720">
    <property type="entry name" value="NAD(P)-binding Rossmann-like Domain"/>
    <property type="match status" value="1"/>
</dbReference>
<dbReference type="GO" id="GO:0070402">
    <property type="term" value="F:NADPH binding"/>
    <property type="evidence" value="ECO:0007669"/>
    <property type="project" value="InterPro"/>
</dbReference>
<dbReference type="GO" id="GO:0016853">
    <property type="term" value="F:isomerase activity"/>
    <property type="evidence" value="ECO:0007669"/>
    <property type="project" value="UniProtKB-KW"/>
</dbReference>
<keyword evidence="18" id="KW-1185">Reference proteome</keyword>
<keyword evidence="6" id="KW-0479">Metal-binding</keyword>
<evidence type="ECO:0000259" key="16">
    <source>
        <dbReference type="Pfam" id="PF13288"/>
    </source>
</evidence>
<feature type="compositionally biased region" description="Low complexity" evidence="12">
    <location>
        <begin position="364"/>
        <end position="386"/>
    </location>
</feature>
<dbReference type="InterPro" id="IPR013512">
    <property type="entry name" value="DXP_reductoisomerase_N"/>
</dbReference>
<dbReference type="InterPro" id="IPR026877">
    <property type="entry name" value="DXPR_C"/>
</dbReference>
<evidence type="ECO:0000256" key="3">
    <source>
        <dbReference type="ARBA" id="ARBA00005094"/>
    </source>
</evidence>
<feature type="chain" id="PRO_5004669895" description="1-deoxy-D-xylulose-5-phosphate reductoisomerase" evidence="13">
    <location>
        <begin position="21"/>
        <end position="560"/>
    </location>
</feature>
<keyword evidence="8" id="KW-0560">Oxidoreductase</keyword>
<dbReference type="Proteomes" id="UP000018050">
    <property type="component" value="Unassembled WGS sequence"/>
</dbReference>
<evidence type="ECO:0000256" key="4">
    <source>
        <dbReference type="ARBA" id="ARBA00006825"/>
    </source>
</evidence>
<comment type="pathway">
    <text evidence="3">Isoprenoid biosynthesis; isopentenyl diphosphate biosynthesis via DXP pathway; isopentenyl diphosphate from 1-deoxy-D-xylulose 5-phosphate: step 1/6.</text>
</comment>
<evidence type="ECO:0000256" key="11">
    <source>
        <dbReference type="ARBA" id="ARBA00048543"/>
    </source>
</evidence>
<keyword evidence="10" id="KW-0414">Isoprene biosynthesis</keyword>
<dbReference type="Pfam" id="PF13288">
    <property type="entry name" value="DXPR_C"/>
    <property type="match status" value="1"/>
</dbReference>
<dbReference type="EMBL" id="HG671149">
    <property type="protein sequence ID" value="CDI80162.1"/>
    <property type="molecule type" value="Genomic_DNA"/>
</dbReference>
<dbReference type="InterPro" id="IPR013644">
    <property type="entry name" value="DXP_reductoisomerase_C"/>
</dbReference>
<evidence type="ECO:0000256" key="9">
    <source>
        <dbReference type="ARBA" id="ARBA00023211"/>
    </source>
</evidence>
<dbReference type="VEuPathDB" id="ToxoDB:EAH_00002570"/>
<keyword evidence="17" id="KW-0413">Isomerase</keyword>
<evidence type="ECO:0000313" key="18">
    <source>
        <dbReference type="Proteomes" id="UP000018050"/>
    </source>
</evidence>
<dbReference type="EC" id="1.1.1.267" evidence="5"/>
<protein>
    <recommendedName>
        <fullName evidence="5">1-deoxy-D-xylulose-5-phosphate reductoisomerase</fullName>
        <ecNumber evidence="5">1.1.1.267</ecNumber>
    </recommendedName>
</protein>
<evidence type="ECO:0000256" key="1">
    <source>
        <dbReference type="ARBA" id="ARBA00001936"/>
    </source>
</evidence>
<evidence type="ECO:0000313" key="17">
    <source>
        <dbReference type="EMBL" id="CDI80162.1"/>
    </source>
</evidence>
<dbReference type="PANTHER" id="PTHR30525">
    <property type="entry name" value="1-DEOXY-D-XYLULOSE 5-PHOSPHATE REDUCTOISOMERASE"/>
    <property type="match status" value="1"/>
</dbReference>
<evidence type="ECO:0000256" key="8">
    <source>
        <dbReference type="ARBA" id="ARBA00023002"/>
    </source>
</evidence>
<dbReference type="Pfam" id="PF02670">
    <property type="entry name" value="DXP_reductoisom"/>
    <property type="match status" value="2"/>
</dbReference>
<feature type="domain" description="1-deoxy-D-xylulose 5-phosphate reductoisomerase N-terminal" evidence="14">
    <location>
        <begin position="141"/>
        <end position="211"/>
    </location>
</feature>
<dbReference type="RefSeq" id="XP_013249853.1">
    <property type="nucleotide sequence ID" value="XM_013394399.1"/>
</dbReference>
<sequence>MTLLLPLLLSSFCLCGVADASSLKRTPLGAPSSPAAFILAAAPPLQLHQTGAQPAAAAAATTTAATTARAAAADASSASGAIAAAAAAAAAEAAANETSRPASVPVGSLDAMEEALRRAEAAAEGAPQGAPHLWGRPRCLGIFGCTGSIGRQALEVCRQYPHLFKVSVLAAAGTALQLLLEQALEFRPQLIVVETAERAEALRGMLKEASRAPSSSSSSSSSSSGRLVGGASVGAAVHAMPTVVYGEEALEAAAVLQEVQCLLLAVSGFKGLGPALAALKAGKDVALATKEALVAAGSLSVSVSVSISLCLSVSLSLSPSLFCLPLSVSRYKYKAVLRGPRGPPSSQSHSPLYGDLNKKEGDTNSSSSNNSSSSSSNSSSSSSSSSGRRRRSEETLPRVGRLLPVDSEHSALFQVLQGVPPSSYPPSKLLLCASGGPFLGRTAKQLLNVTVDDALKHPKWSMGKKITVDSATLMNKGLEVIEAHEAFGVPYKDICVLIHTQALLHSAAEMQDGSLLAQLAVPDMKIPIAYALAWPHRIHTSWPRLDLLSCGPLTFERPDT</sequence>
<proteinExistence type="inferred from homology"/>
<comment type="cofactor">
    <cofactor evidence="2">
        <name>Mg(2+)</name>
        <dbReference type="ChEBI" id="CHEBI:18420"/>
    </cofactor>
</comment>
<dbReference type="GO" id="GO:0030145">
    <property type="term" value="F:manganese ion binding"/>
    <property type="evidence" value="ECO:0007669"/>
    <property type="project" value="TreeGrafter"/>
</dbReference>
<dbReference type="SUPFAM" id="SSF55347">
    <property type="entry name" value="Glyceraldehyde-3-phosphate dehydrogenase-like, C-terminal domain"/>
    <property type="match status" value="1"/>
</dbReference>
<dbReference type="InterPro" id="IPR003821">
    <property type="entry name" value="DXP_reductoisomerase"/>
</dbReference>
<dbReference type="OrthoDB" id="3482at2759"/>
<evidence type="ECO:0000256" key="7">
    <source>
        <dbReference type="ARBA" id="ARBA00022857"/>
    </source>
</evidence>
<feature type="domain" description="1-deoxy-D-xylulose 5-phosphate reductoisomerase C-terminal" evidence="15">
    <location>
        <begin position="402"/>
        <end position="487"/>
    </location>
</feature>
<dbReference type="GO" id="GO:0030604">
    <property type="term" value="F:1-deoxy-D-xylulose-5-phosphate reductoisomerase activity"/>
    <property type="evidence" value="ECO:0007669"/>
    <property type="project" value="UniProtKB-EC"/>
</dbReference>
<evidence type="ECO:0000256" key="12">
    <source>
        <dbReference type="SAM" id="MobiDB-lite"/>
    </source>
</evidence>
<comment type="similarity">
    <text evidence="4">Belongs to the DXR family.</text>
</comment>
<evidence type="ECO:0000256" key="6">
    <source>
        <dbReference type="ARBA" id="ARBA00022723"/>
    </source>
</evidence>
<evidence type="ECO:0000259" key="15">
    <source>
        <dbReference type="Pfam" id="PF08436"/>
    </source>
</evidence>
<dbReference type="GeneID" id="25268327"/>
<keyword evidence="13" id="KW-0732">Signal</keyword>
<comment type="cofactor">
    <cofactor evidence="1">
        <name>Mn(2+)</name>
        <dbReference type="ChEBI" id="CHEBI:29035"/>
    </cofactor>
</comment>
<organism evidence="17 18">
    <name type="scientific">Eimeria acervulina</name>
    <name type="common">Coccidian parasite</name>
    <dbReference type="NCBI Taxonomy" id="5801"/>
    <lineage>
        <taxon>Eukaryota</taxon>
        <taxon>Sar</taxon>
        <taxon>Alveolata</taxon>
        <taxon>Apicomplexa</taxon>
        <taxon>Conoidasida</taxon>
        <taxon>Coccidia</taxon>
        <taxon>Eucoccidiorida</taxon>
        <taxon>Eimeriorina</taxon>
        <taxon>Eimeriidae</taxon>
        <taxon>Eimeria</taxon>
    </lineage>
</organism>
<gene>
    <name evidence="17" type="ORF">EAH_00002570</name>
</gene>
<evidence type="ECO:0000256" key="2">
    <source>
        <dbReference type="ARBA" id="ARBA00001946"/>
    </source>
</evidence>
<dbReference type="AlphaFoldDB" id="U6GKS1"/>
<evidence type="ECO:0000256" key="5">
    <source>
        <dbReference type="ARBA" id="ARBA00012366"/>
    </source>
</evidence>
<dbReference type="PANTHER" id="PTHR30525:SF0">
    <property type="entry name" value="1-DEOXY-D-XYLULOSE 5-PHOSPHATE REDUCTOISOMERASE, CHLOROPLASTIC"/>
    <property type="match status" value="1"/>
</dbReference>
<feature type="signal peptide" evidence="13">
    <location>
        <begin position="1"/>
        <end position="20"/>
    </location>
</feature>
<comment type="catalytic activity">
    <reaction evidence="11">
        <text>2-C-methyl-D-erythritol 4-phosphate + NADP(+) = 1-deoxy-D-xylulose 5-phosphate + NADPH + H(+)</text>
        <dbReference type="Rhea" id="RHEA:13717"/>
        <dbReference type="ChEBI" id="CHEBI:15378"/>
        <dbReference type="ChEBI" id="CHEBI:57783"/>
        <dbReference type="ChEBI" id="CHEBI:57792"/>
        <dbReference type="ChEBI" id="CHEBI:58262"/>
        <dbReference type="ChEBI" id="CHEBI:58349"/>
        <dbReference type="EC" id="1.1.1.267"/>
    </reaction>
    <physiologicalReaction direction="right-to-left" evidence="11">
        <dbReference type="Rhea" id="RHEA:13719"/>
    </physiologicalReaction>
</comment>
<reference evidence="17" key="1">
    <citation type="submission" date="2013-10" db="EMBL/GenBank/DDBJ databases">
        <title>Genomic analysis of the causative agents of coccidiosis in chickens.</title>
        <authorList>
            <person name="Reid A.J."/>
            <person name="Blake D."/>
            <person name="Billington K."/>
            <person name="Browne H."/>
            <person name="Dunn M."/>
            <person name="Hung S."/>
            <person name="Kawahara F."/>
            <person name="Miranda-Saavedra D."/>
            <person name="Mourier T."/>
            <person name="Nagra H."/>
            <person name="Otto T.D."/>
            <person name="Rawlings N."/>
            <person name="Sanchez A."/>
            <person name="Sanders M."/>
            <person name="Subramaniam C."/>
            <person name="Tay Y."/>
            <person name="Dear P."/>
            <person name="Doerig C."/>
            <person name="Gruber A."/>
            <person name="Parkinson J."/>
            <person name="Shirley M."/>
            <person name="Wan K.L."/>
            <person name="Berriman M."/>
            <person name="Tomley F."/>
            <person name="Pain A."/>
        </authorList>
    </citation>
    <scope>NUCLEOTIDE SEQUENCE</scope>
    <source>
        <strain evidence="17">Houghton</strain>
    </source>
</reference>
<feature type="region of interest" description="Disordered" evidence="12">
    <location>
        <begin position="338"/>
        <end position="401"/>
    </location>
</feature>
<evidence type="ECO:0000256" key="13">
    <source>
        <dbReference type="SAM" id="SignalP"/>
    </source>
</evidence>
<evidence type="ECO:0000259" key="14">
    <source>
        <dbReference type="Pfam" id="PF02670"/>
    </source>
</evidence>
<dbReference type="SUPFAM" id="SSF51735">
    <property type="entry name" value="NAD(P)-binding Rossmann-fold domains"/>
    <property type="match status" value="2"/>
</dbReference>